<reference evidence="2" key="1">
    <citation type="submission" date="2016-09" db="EMBL/GenBank/DDBJ databases">
        <authorList>
            <person name="Lysoe E."/>
        </authorList>
    </citation>
    <scope>NUCLEOTIDE SEQUENCE [LARGE SCALE GENOMIC DNA]</scope>
    <source>
        <strain evidence="2">LJ96T</strain>
    </source>
</reference>
<dbReference type="AlphaFoldDB" id="A0A1L3EZZ4"/>
<protein>
    <submittedName>
        <fullName evidence="1">Uncharacterized protein</fullName>
    </submittedName>
</protein>
<keyword evidence="2" id="KW-1185">Reference proteome</keyword>
<proteinExistence type="predicted"/>
<evidence type="ECO:0000313" key="2">
    <source>
        <dbReference type="Proteomes" id="UP000182987"/>
    </source>
</evidence>
<name>A0A1L3EZZ4_9GAMM</name>
<dbReference type="STRING" id="1440763.BJI69_17260"/>
<evidence type="ECO:0000313" key="1">
    <source>
        <dbReference type="EMBL" id="APG06604.1"/>
    </source>
</evidence>
<organism evidence="1 2">
    <name type="scientific">Luteibacter rhizovicinus DSM 16549</name>
    <dbReference type="NCBI Taxonomy" id="1440763"/>
    <lineage>
        <taxon>Bacteria</taxon>
        <taxon>Pseudomonadati</taxon>
        <taxon>Pseudomonadota</taxon>
        <taxon>Gammaproteobacteria</taxon>
        <taxon>Lysobacterales</taxon>
        <taxon>Rhodanobacteraceae</taxon>
        <taxon>Luteibacter</taxon>
    </lineage>
</organism>
<dbReference type="KEGG" id="lrz:BJI69_17260"/>
<dbReference type="EMBL" id="CP017480">
    <property type="protein sequence ID" value="APG06604.1"/>
    <property type="molecule type" value="Genomic_DNA"/>
</dbReference>
<dbReference type="Proteomes" id="UP000182987">
    <property type="component" value="Chromosome"/>
</dbReference>
<gene>
    <name evidence="1" type="ORF">BJI69_17260</name>
</gene>
<sequence>MVREQEVQTATVVAIDRQSRFVTLREGKGDKHEFTIEAGPEVRNFDQLKVGDVVIATYQAAAALELLPAGSASTGVVTSSDAARAPKGTLPGAAAQQSISITSKLTAIDLKKHTVTLQGPDGKQRLIEVKDPERQARMTKLRVGDLVRITYVEAVAIDVTPKPR</sequence>
<accession>A0A1L3EZZ4</accession>